<sequence length="80" mass="8668">MFRYSVKRRFAFMETTPAGNHGGSPSGNGSIDDAYKKAQAAADNNLIRMLQIQTDKVERDTTIEGVNALASAPGKVRIPN</sequence>
<keyword evidence="2" id="KW-1185">Reference proteome</keyword>
<protein>
    <submittedName>
        <fullName evidence="1">Uncharacterized protein</fullName>
    </submittedName>
</protein>
<proteinExistence type="predicted"/>
<dbReference type="AlphaFoldDB" id="A0A3A3FLB0"/>
<evidence type="ECO:0000313" key="2">
    <source>
        <dbReference type="Proteomes" id="UP000265955"/>
    </source>
</evidence>
<name>A0A3A3FLB0_9BURK</name>
<dbReference type="RefSeq" id="WP_119772041.1">
    <property type="nucleotide sequence ID" value="NZ_QYUO01000003.1"/>
</dbReference>
<dbReference type="EMBL" id="QYUO01000003">
    <property type="protein sequence ID" value="RJF92155.1"/>
    <property type="molecule type" value="Genomic_DNA"/>
</dbReference>
<accession>A0A3A3FLB0</accession>
<comment type="caution">
    <text evidence="1">The sequence shown here is derived from an EMBL/GenBank/DDBJ whole genome shotgun (WGS) entry which is preliminary data.</text>
</comment>
<organism evidence="1 2">
    <name type="scientific">Noviherbaspirillum saxi</name>
    <dbReference type="NCBI Taxonomy" id="2320863"/>
    <lineage>
        <taxon>Bacteria</taxon>
        <taxon>Pseudomonadati</taxon>
        <taxon>Pseudomonadota</taxon>
        <taxon>Betaproteobacteria</taxon>
        <taxon>Burkholderiales</taxon>
        <taxon>Oxalobacteraceae</taxon>
        <taxon>Noviherbaspirillum</taxon>
    </lineage>
</organism>
<evidence type="ECO:0000313" key="1">
    <source>
        <dbReference type="EMBL" id="RJF92155.1"/>
    </source>
</evidence>
<dbReference type="Proteomes" id="UP000265955">
    <property type="component" value="Unassembled WGS sequence"/>
</dbReference>
<gene>
    <name evidence="1" type="ORF">D3871_26290</name>
</gene>
<reference evidence="2" key="1">
    <citation type="submission" date="2018-09" db="EMBL/GenBank/DDBJ databases">
        <authorList>
            <person name="Zhu H."/>
        </authorList>
    </citation>
    <scope>NUCLEOTIDE SEQUENCE [LARGE SCALE GENOMIC DNA]</scope>
    <source>
        <strain evidence="2">K1R23-30</strain>
    </source>
</reference>